<evidence type="ECO:0000313" key="2">
    <source>
        <dbReference type="EMBL" id="KAK7235674.1"/>
    </source>
</evidence>
<comment type="caution">
    <text evidence="2">The sequence shown here is derived from an EMBL/GenBank/DDBJ whole genome shotgun (WGS) entry which is preliminary data.</text>
</comment>
<dbReference type="SUPFAM" id="SSF52540">
    <property type="entry name" value="P-loop containing nucleoside triphosphate hydrolases"/>
    <property type="match status" value="1"/>
</dbReference>
<evidence type="ECO:0000256" key="1">
    <source>
        <dbReference type="SAM" id="SignalP"/>
    </source>
</evidence>
<evidence type="ECO:0000313" key="3">
    <source>
        <dbReference type="Proteomes" id="UP001363151"/>
    </source>
</evidence>
<keyword evidence="3" id="KW-1185">Reference proteome</keyword>
<gene>
    <name evidence="2" type="ORF">SO694_000661106</name>
</gene>
<sequence>MRGLGLLVALAAASDDTLFVMVSAPRSGTEWLRSMLNDHPEICCDGEPLLRLGRVTLAESAGARAAALADTLEAAAANAGDAAGALKPCKKRALARGFKLYVRYRDLAADPDREMRRVYDFLKVDRSHATNASLLVKSVTTPLADMIENWGEVKAQLEAGGWADEVMR</sequence>
<reference evidence="2 3" key="1">
    <citation type="submission" date="2024-03" db="EMBL/GenBank/DDBJ databases">
        <title>Aureococcus anophagefferens CCMP1851 and Kratosvirus quantuckense: Draft genome of a second virus-susceptible host strain in the model system.</title>
        <authorList>
            <person name="Chase E."/>
            <person name="Truchon A.R."/>
            <person name="Schepens W."/>
            <person name="Wilhelm S.W."/>
        </authorList>
    </citation>
    <scope>NUCLEOTIDE SEQUENCE [LARGE SCALE GENOMIC DNA]</scope>
    <source>
        <strain evidence="2 3">CCMP1851</strain>
    </source>
</reference>
<dbReference type="InterPro" id="IPR027417">
    <property type="entry name" value="P-loop_NTPase"/>
</dbReference>
<accession>A0ABR1FQK8</accession>
<feature type="chain" id="PRO_5046971144" description="Protein-tyrosine sulfotransferase" evidence="1">
    <location>
        <begin position="20"/>
        <end position="168"/>
    </location>
</feature>
<dbReference type="Gene3D" id="3.40.50.300">
    <property type="entry name" value="P-loop containing nucleotide triphosphate hydrolases"/>
    <property type="match status" value="2"/>
</dbReference>
<proteinExistence type="predicted"/>
<protein>
    <recommendedName>
        <fullName evidence="4">Protein-tyrosine sulfotransferase</fullName>
    </recommendedName>
</protein>
<name>A0ABR1FQK8_AURAN</name>
<keyword evidence="1" id="KW-0732">Signal</keyword>
<feature type="signal peptide" evidence="1">
    <location>
        <begin position="1"/>
        <end position="19"/>
    </location>
</feature>
<evidence type="ECO:0008006" key="4">
    <source>
        <dbReference type="Google" id="ProtNLM"/>
    </source>
</evidence>
<dbReference type="EMBL" id="JBBJCI010000291">
    <property type="protein sequence ID" value="KAK7235674.1"/>
    <property type="molecule type" value="Genomic_DNA"/>
</dbReference>
<organism evidence="2 3">
    <name type="scientific">Aureococcus anophagefferens</name>
    <name type="common">Harmful bloom alga</name>
    <dbReference type="NCBI Taxonomy" id="44056"/>
    <lineage>
        <taxon>Eukaryota</taxon>
        <taxon>Sar</taxon>
        <taxon>Stramenopiles</taxon>
        <taxon>Ochrophyta</taxon>
        <taxon>Pelagophyceae</taxon>
        <taxon>Pelagomonadales</taxon>
        <taxon>Pelagomonadaceae</taxon>
        <taxon>Aureococcus</taxon>
    </lineage>
</organism>
<dbReference type="Proteomes" id="UP001363151">
    <property type="component" value="Unassembled WGS sequence"/>
</dbReference>